<evidence type="ECO:0000313" key="2">
    <source>
        <dbReference type="EMBL" id="RXW24282.1"/>
    </source>
</evidence>
<dbReference type="EMBL" id="SDEE01000022">
    <property type="protein sequence ID" value="RXW24282.1"/>
    <property type="molecule type" value="Genomic_DNA"/>
</dbReference>
<proteinExistence type="predicted"/>
<evidence type="ECO:0000256" key="1">
    <source>
        <dbReference type="SAM" id="MobiDB-lite"/>
    </source>
</evidence>
<keyword evidence="3" id="KW-1185">Reference proteome</keyword>
<feature type="region of interest" description="Disordered" evidence="1">
    <location>
        <begin position="28"/>
        <end position="51"/>
    </location>
</feature>
<comment type="caution">
    <text evidence="2">The sequence shown here is derived from an EMBL/GenBank/DDBJ whole genome shotgun (WGS) entry which is preliminary data.</text>
</comment>
<gene>
    <name evidence="2" type="ORF">EST38_g1585</name>
</gene>
<evidence type="ECO:0000313" key="3">
    <source>
        <dbReference type="Proteomes" id="UP000290288"/>
    </source>
</evidence>
<sequence length="51" mass="5924">MGETGKEWQAKLKQYRYSHSKVQLNSDWKHQEGFGEPKAEHGDGNAQQSYE</sequence>
<reference evidence="2 3" key="1">
    <citation type="submission" date="2019-01" db="EMBL/GenBank/DDBJ databases">
        <title>Draft genome sequence of Psathyrella aberdarensis IHI B618.</title>
        <authorList>
            <person name="Buettner E."/>
            <person name="Kellner H."/>
        </authorList>
    </citation>
    <scope>NUCLEOTIDE SEQUENCE [LARGE SCALE GENOMIC DNA]</scope>
    <source>
        <strain evidence="2 3">IHI B618</strain>
    </source>
</reference>
<protein>
    <submittedName>
        <fullName evidence="2">Uncharacterized protein</fullName>
    </submittedName>
</protein>
<accession>A0A4Q2DXS6</accession>
<feature type="compositionally biased region" description="Basic and acidic residues" evidence="1">
    <location>
        <begin position="28"/>
        <end position="43"/>
    </location>
</feature>
<name>A0A4Q2DXS6_9AGAR</name>
<dbReference type="Proteomes" id="UP000290288">
    <property type="component" value="Unassembled WGS sequence"/>
</dbReference>
<organism evidence="2 3">
    <name type="scientific">Candolleomyces aberdarensis</name>
    <dbReference type="NCBI Taxonomy" id="2316362"/>
    <lineage>
        <taxon>Eukaryota</taxon>
        <taxon>Fungi</taxon>
        <taxon>Dikarya</taxon>
        <taxon>Basidiomycota</taxon>
        <taxon>Agaricomycotina</taxon>
        <taxon>Agaricomycetes</taxon>
        <taxon>Agaricomycetidae</taxon>
        <taxon>Agaricales</taxon>
        <taxon>Agaricineae</taxon>
        <taxon>Psathyrellaceae</taxon>
        <taxon>Candolleomyces</taxon>
    </lineage>
</organism>
<dbReference type="AlphaFoldDB" id="A0A4Q2DXS6"/>